<keyword evidence="3" id="KW-1185">Reference proteome</keyword>
<gene>
    <name evidence="2" type="ordered locus">Hoch_2242</name>
</gene>
<evidence type="ECO:0000313" key="3">
    <source>
        <dbReference type="Proteomes" id="UP000001880"/>
    </source>
</evidence>
<feature type="region of interest" description="Disordered" evidence="1">
    <location>
        <begin position="25"/>
        <end position="105"/>
    </location>
</feature>
<dbReference type="OrthoDB" id="3314917at2"/>
<dbReference type="STRING" id="502025.Hoch_2242"/>
<feature type="region of interest" description="Disordered" evidence="1">
    <location>
        <begin position="165"/>
        <end position="191"/>
    </location>
</feature>
<dbReference type="RefSeq" id="WP_012827393.1">
    <property type="nucleotide sequence ID" value="NC_013440.1"/>
</dbReference>
<dbReference type="Proteomes" id="UP000001880">
    <property type="component" value="Chromosome"/>
</dbReference>
<protein>
    <submittedName>
        <fullName evidence="2">Uncharacterized protein</fullName>
    </submittedName>
</protein>
<dbReference type="eggNOG" id="COG5412">
    <property type="taxonomic scope" value="Bacteria"/>
</dbReference>
<name>D0LHV6_HALO1</name>
<dbReference type="HOGENOM" id="CLU_749577_0_0_7"/>
<sequence>MAQHLANKLGVNVMAPSATAWIHPDGRVTIGRSPTDDSGAWNSFDPGNRFQEGTPGNANQQPVADADASSVDSGNSVDTADGVNADTGPPGGLEPAPDGPAVAAGVASPEATAAARELAGGAAAQNVKKFVFDASESDAVKQRVRERAQDAAEQAYDAAIVAGKTPKQARKDANKAATQAARAEAEAEAQRAAQDMAQQAIANGGAIDASTLDADASAQLANYQSGSFDAQRIAPAVAGMSDADFQAFMANEVSTGAVPAPQSRNISAPNPPPAQQAMQIWEYPDGTVVRYKPLGDAMRPNPTYAIEVKGNPTLPDSGLGSAAFKVDSSGGAVPKKPDDVANPFSPANNRIQHDAFLEYLMSAGHLSLS</sequence>
<dbReference type="EMBL" id="CP001804">
    <property type="protein sequence ID" value="ACY14785.1"/>
    <property type="molecule type" value="Genomic_DNA"/>
</dbReference>
<feature type="compositionally biased region" description="Low complexity" evidence="1">
    <location>
        <begin position="94"/>
        <end position="105"/>
    </location>
</feature>
<dbReference type="KEGG" id="hoh:Hoch_2242"/>
<accession>D0LHV6</accession>
<feature type="region of interest" description="Disordered" evidence="1">
    <location>
        <begin position="327"/>
        <end position="347"/>
    </location>
</feature>
<reference evidence="2 3" key="1">
    <citation type="journal article" date="2010" name="Stand. Genomic Sci.">
        <title>Complete genome sequence of Haliangium ochraceum type strain (SMP-2).</title>
        <authorList>
            <consortium name="US DOE Joint Genome Institute (JGI-PGF)"/>
            <person name="Ivanova N."/>
            <person name="Daum C."/>
            <person name="Lang E."/>
            <person name="Abt B."/>
            <person name="Kopitz M."/>
            <person name="Saunders E."/>
            <person name="Lapidus A."/>
            <person name="Lucas S."/>
            <person name="Glavina Del Rio T."/>
            <person name="Nolan M."/>
            <person name="Tice H."/>
            <person name="Copeland A."/>
            <person name="Cheng J.F."/>
            <person name="Chen F."/>
            <person name="Bruce D."/>
            <person name="Goodwin L."/>
            <person name="Pitluck S."/>
            <person name="Mavromatis K."/>
            <person name="Pati A."/>
            <person name="Mikhailova N."/>
            <person name="Chen A."/>
            <person name="Palaniappan K."/>
            <person name="Land M."/>
            <person name="Hauser L."/>
            <person name="Chang Y.J."/>
            <person name="Jeffries C.D."/>
            <person name="Detter J.C."/>
            <person name="Brettin T."/>
            <person name="Rohde M."/>
            <person name="Goker M."/>
            <person name="Bristow J."/>
            <person name="Markowitz V."/>
            <person name="Eisen J.A."/>
            <person name="Hugenholtz P."/>
            <person name="Kyrpides N.C."/>
            <person name="Klenk H.P."/>
        </authorList>
    </citation>
    <scope>NUCLEOTIDE SEQUENCE [LARGE SCALE GENOMIC DNA]</scope>
    <source>
        <strain evidence="3">DSM 14365 / CIP 107738 / JCM 11303 / AJ 13395 / SMP-2</strain>
    </source>
</reference>
<dbReference type="AlphaFoldDB" id="D0LHV6"/>
<evidence type="ECO:0000256" key="1">
    <source>
        <dbReference type="SAM" id="MobiDB-lite"/>
    </source>
</evidence>
<organism evidence="2 3">
    <name type="scientific">Haliangium ochraceum (strain DSM 14365 / JCM 11303 / SMP-2)</name>
    <dbReference type="NCBI Taxonomy" id="502025"/>
    <lineage>
        <taxon>Bacteria</taxon>
        <taxon>Pseudomonadati</taxon>
        <taxon>Myxococcota</taxon>
        <taxon>Polyangia</taxon>
        <taxon>Haliangiales</taxon>
        <taxon>Kofleriaceae</taxon>
        <taxon>Haliangium</taxon>
    </lineage>
</organism>
<evidence type="ECO:0000313" key="2">
    <source>
        <dbReference type="EMBL" id="ACY14785.1"/>
    </source>
</evidence>
<proteinExistence type="predicted"/>